<dbReference type="InterPro" id="IPR004859">
    <property type="entry name" value="Xrn1_N"/>
</dbReference>
<evidence type="ECO:0000313" key="2">
    <source>
        <dbReference type="EMBL" id="GFT75874.1"/>
    </source>
</evidence>
<dbReference type="EMBL" id="BMAW01022024">
    <property type="protein sequence ID" value="GFT75874.1"/>
    <property type="molecule type" value="Genomic_DNA"/>
</dbReference>
<reference evidence="2" key="1">
    <citation type="submission" date="2020-08" db="EMBL/GenBank/DDBJ databases">
        <title>Multicomponent nature underlies the extraordinary mechanical properties of spider dragline silk.</title>
        <authorList>
            <person name="Kono N."/>
            <person name="Nakamura H."/>
            <person name="Mori M."/>
            <person name="Yoshida Y."/>
            <person name="Ohtoshi R."/>
            <person name="Malay A.D."/>
            <person name="Moran D.A.P."/>
            <person name="Tomita M."/>
            <person name="Numata K."/>
            <person name="Arakawa K."/>
        </authorList>
    </citation>
    <scope>NUCLEOTIDE SEQUENCE</scope>
</reference>
<gene>
    <name evidence="2" type="primary">AVEN_261810_1</name>
    <name evidence="2" type="ORF">NPIL_18911</name>
</gene>
<evidence type="ECO:0000259" key="1">
    <source>
        <dbReference type="Pfam" id="PF03159"/>
    </source>
</evidence>
<keyword evidence="3" id="KW-1185">Reference proteome</keyword>
<feature type="domain" description="Xrn1 N-terminal" evidence="1">
    <location>
        <begin position="1"/>
        <end position="202"/>
    </location>
</feature>
<dbReference type="OrthoDB" id="6419806at2759"/>
<name>A0A8X6PQD9_NEPPI</name>
<dbReference type="Pfam" id="PF03159">
    <property type="entry name" value="XRN_N"/>
    <property type="match status" value="1"/>
</dbReference>
<dbReference type="Gene3D" id="3.40.50.12390">
    <property type="match status" value="1"/>
</dbReference>
<protein>
    <submittedName>
        <fullName evidence="2">XRN_N domain-containing protein</fullName>
    </submittedName>
</protein>
<organism evidence="2 3">
    <name type="scientific">Nephila pilipes</name>
    <name type="common">Giant wood spider</name>
    <name type="synonym">Nephila maculata</name>
    <dbReference type="NCBI Taxonomy" id="299642"/>
    <lineage>
        <taxon>Eukaryota</taxon>
        <taxon>Metazoa</taxon>
        <taxon>Ecdysozoa</taxon>
        <taxon>Arthropoda</taxon>
        <taxon>Chelicerata</taxon>
        <taxon>Arachnida</taxon>
        <taxon>Araneae</taxon>
        <taxon>Araneomorphae</taxon>
        <taxon>Entelegynae</taxon>
        <taxon>Araneoidea</taxon>
        <taxon>Nephilidae</taxon>
        <taxon>Nephila</taxon>
    </lineage>
</organism>
<comment type="caution">
    <text evidence="2">The sequence shown here is derived from an EMBL/GenBank/DDBJ whole genome shotgun (WGS) entry which is preliminary data.</text>
</comment>
<accession>A0A8X6PQD9</accession>
<dbReference type="Proteomes" id="UP000887013">
    <property type="component" value="Unassembled WGS sequence"/>
</dbReference>
<proteinExistence type="predicted"/>
<dbReference type="AlphaFoldDB" id="A0A8X6PQD9"/>
<evidence type="ECO:0000313" key="3">
    <source>
        <dbReference type="Proteomes" id="UP000887013"/>
    </source>
</evidence>
<dbReference type="GO" id="GO:0004527">
    <property type="term" value="F:exonuclease activity"/>
    <property type="evidence" value="ECO:0007669"/>
    <property type="project" value="InterPro"/>
</dbReference>
<dbReference type="GO" id="GO:0003676">
    <property type="term" value="F:nucleic acid binding"/>
    <property type="evidence" value="ECO:0007669"/>
    <property type="project" value="InterPro"/>
</dbReference>
<sequence length="428" mass="49824">MGITNFCMLINKLHEPNQEPPTVPEPFDSILYDVQSLLHVALGTALETDEPKLFQEMCRVVWCKMVQNLNEFLSHASVDHLTLVLSFDGEGVPMKWPTQRERRTKKDGEQRNVSLQGKSKYRSVLFGTNIIALKVQKYLVECLKRYQFKKIEQLKVVVSGCNVPGEGEHKLFHIAEALHPDQCRHPLVLSEDQDVFVLSFMRLHRYDTLQIYRYGKYYPVTRLVQEWLPYPMNHLEICSFLFGNDFIPALVTISPNNYPTINQCLAFEDFSEDSDSLTEVEEDDEKKTLPATHPVSIMARFIQNMSSCLRYQSPSHLNAALVESFWITFLWLQDYYTRSSFPQKYLENPVYDQFDRNQLLTALSTPRYSWACYQRAETIYQQIIRNPSTSEQAEQAVFMHEDVVNLLKVYWTKPADKTCVVLSLTKRS</sequence>